<feature type="compositionally biased region" description="Basic and acidic residues" evidence="1">
    <location>
        <begin position="206"/>
        <end position="216"/>
    </location>
</feature>
<feature type="compositionally biased region" description="Polar residues" evidence="1">
    <location>
        <begin position="295"/>
        <end position="311"/>
    </location>
</feature>
<organism evidence="2 3">
    <name type="scientific">Rhodotorula mucilaginosa</name>
    <name type="common">Yeast</name>
    <name type="synonym">Rhodotorula rubra</name>
    <dbReference type="NCBI Taxonomy" id="5537"/>
    <lineage>
        <taxon>Eukaryota</taxon>
        <taxon>Fungi</taxon>
        <taxon>Dikarya</taxon>
        <taxon>Basidiomycota</taxon>
        <taxon>Pucciniomycotina</taxon>
        <taxon>Microbotryomycetes</taxon>
        <taxon>Sporidiobolales</taxon>
        <taxon>Sporidiobolaceae</taxon>
        <taxon>Rhodotorula</taxon>
    </lineage>
</organism>
<evidence type="ECO:0000313" key="3">
    <source>
        <dbReference type="Proteomes" id="UP000777482"/>
    </source>
</evidence>
<sequence>MASPTTRSDQELRDGAAAAGPLDPVIISVAASSDRSEASENGIAPPVACSVFKEVLEDPTSPIPTLDELETFGLFDLSESERLLAEYRLVHPHPLRLPDTLAAAQARPREAPLRQSSDPQNRYSLASLQLPPYWPTSSALSSPSDASRLNPFAFVRKPSARPRLSERTKSGTDVPTSSPATRPVSAYDMVNGGVLYPYPGEKGLERDATLKADKRPTARKLRKAPPPRITVRTDETALLRPVSFKDTRSTLSVDSAARDSNNRSRRTSWTSNASSSYPHSPVTYETDDMHPSPMSDAQVTSRQALGRNSASVAEHEFVVKRREATSSSAESLHYQADNERNRSSPRVARSTRSSFGFASSPTSSIPSPSRWVKPWGFDRIRRGGNSTPSSPTVGNSPVSGSTKPDSQTFEVLSRPSRRPSLDRSSSTGIVPADSCPPAPPSNPQLGTAATSDRHAEAGDTGDGQPGPLPDELDPMRRLAERPSRKSLARGISFDSVRTPSGSTTPAMISTASSGTIRQLDAGAVVGEHPVRSAKLSELLRASVNVQDPFGDEERRRVEPGATSPTEDDVLDSSRANSTTDSWASSSSSRSRSRDSLSYCSGDETPASSAVENDDEPVRESNDDDAFDVGKAPIPLGATGVTLVATPTVFRLA</sequence>
<feature type="region of interest" description="Disordered" evidence="1">
    <location>
        <begin position="248"/>
        <end position="514"/>
    </location>
</feature>
<feature type="compositionally biased region" description="Polar residues" evidence="1">
    <location>
        <begin position="171"/>
        <end position="180"/>
    </location>
</feature>
<dbReference type="AlphaFoldDB" id="A0A9P7B768"/>
<gene>
    <name evidence="2" type="ORF">C6P46_002260</name>
</gene>
<dbReference type="EMBL" id="PUHQ01000018">
    <property type="protein sequence ID" value="KAG0663691.1"/>
    <property type="molecule type" value="Genomic_DNA"/>
</dbReference>
<reference evidence="2 3" key="1">
    <citation type="submission" date="2020-11" db="EMBL/GenBank/DDBJ databases">
        <title>Kefir isolates.</title>
        <authorList>
            <person name="Marcisauskas S."/>
            <person name="Kim Y."/>
            <person name="Blasche S."/>
        </authorList>
    </citation>
    <scope>NUCLEOTIDE SEQUENCE [LARGE SCALE GENOMIC DNA]</scope>
    <source>
        <strain evidence="2 3">KR</strain>
    </source>
</reference>
<dbReference type="OrthoDB" id="2527173at2759"/>
<feature type="compositionally biased region" description="Polar residues" evidence="1">
    <location>
        <begin position="384"/>
        <end position="410"/>
    </location>
</feature>
<feature type="compositionally biased region" description="Low complexity" evidence="1">
    <location>
        <begin position="581"/>
        <end position="600"/>
    </location>
</feature>
<protein>
    <submittedName>
        <fullName evidence="2">Uncharacterized protein</fullName>
    </submittedName>
</protein>
<feature type="region of interest" description="Disordered" evidence="1">
    <location>
        <begin position="157"/>
        <end position="185"/>
    </location>
</feature>
<dbReference type="Proteomes" id="UP000777482">
    <property type="component" value="Unassembled WGS sequence"/>
</dbReference>
<comment type="caution">
    <text evidence="2">The sequence shown here is derived from an EMBL/GenBank/DDBJ whole genome shotgun (WGS) entry which is preliminary data.</text>
</comment>
<feature type="compositionally biased region" description="Low complexity" evidence="1">
    <location>
        <begin position="267"/>
        <end position="276"/>
    </location>
</feature>
<feature type="compositionally biased region" description="Basic and acidic residues" evidence="1">
    <location>
        <begin position="313"/>
        <end position="324"/>
    </location>
</feature>
<feature type="compositionally biased region" description="Low complexity" evidence="1">
    <location>
        <begin position="353"/>
        <end position="369"/>
    </location>
</feature>
<evidence type="ECO:0000313" key="2">
    <source>
        <dbReference type="EMBL" id="KAG0663691.1"/>
    </source>
</evidence>
<accession>A0A9P7B768</accession>
<proteinExistence type="predicted"/>
<keyword evidence="3" id="KW-1185">Reference proteome</keyword>
<feature type="compositionally biased region" description="Polar residues" evidence="1">
    <location>
        <begin position="495"/>
        <end position="514"/>
    </location>
</feature>
<name>A0A9P7B768_RHOMI</name>
<feature type="region of interest" description="Disordered" evidence="1">
    <location>
        <begin position="206"/>
        <end position="235"/>
    </location>
</feature>
<feature type="compositionally biased region" description="Basic and acidic residues" evidence="1">
    <location>
        <begin position="473"/>
        <end position="483"/>
    </location>
</feature>
<feature type="region of interest" description="Disordered" evidence="1">
    <location>
        <begin position="545"/>
        <end position="633"/>
    </location>
</feature>
<evidence type="ECO:0000256" key="1">
    <source>
        <dbReference type="SAM" id="MobiDB-lite"/>
    </source>
</evidence>